<accession>A0A8S5RW42</accession>
<name>A0A8S5RW42_9CAUD</name>
<dbReference type="EMBL" id="BK032497">
    <property type="protein sequence ID" value="DAF42848.1"/>
    <property type="molecule type" value="Genomic_DNA"/>
</dbReference>
<evidence type="ECO:0000313" key="1">
    <source>
        <dbReference type="EMBL" id="DAF42848.1"/>
    </source>
</evidence>
<reference evidence="1" key="1">
    <citation type="journal article" date="2021" name="Proc. Natl. Acad. Sci. U.S.A.">
        <title>A Catalog of Tens of Thousands of Viruses from Human Metagenomes Reveals Hidden Associations with Chronic Diseases.</title>
        <authorList>
            <person name="Tisza M.J."/>
            <person name="Buck C.B."/>
        </authorList>
    </citation>
    <scope>NUCLEOTIDE SEQUENCE</scope>
    <source>
        <strain evidence="1">CtHip2</strain>
    </source>
</reference>
<organism evidence="1">
    <name type="scientific">Siphoviridae sp. ctHip2</name>
    <dbReference type="NCBI Taxonomy" id="2827830"/>
    <lineage>
        <taxon>Viruses</taxon>
        <taxon>Duplodnaviria</taxon>
        <taxon>Heunggongvirae</taxon>
        <taxon>Uroviricota</taxon>
        <taxon>Caudoviricetes</taxon>
    </lineage>
</organism>
<sequence>MNEKSVTSYELILENCETIILSATDLIEANFAGLDKHIDIWQSENQVLRKESLVAKDALLIFDAENLKARRTSFSNGEYNAYERVTKHSDIVALEIFYSDSSNELIYVPFDGDYENKLQETTLEEVQGKERLEIYFGKNVQEISTTV</sequence>
<protein>
    <submittedName>
        <fullName evidence="1">Uncharacterized protein</fullName>
    </submittedName>
</protein>
<proteinExistence type="predicted"/>